<evidence type="ECO:0000313" key="2">
    <source>
        <dbReference type="Proteomes" id="UP000192578"/>
    </source>
</evidence>
<dbReference type="EMBL" id="MTYJ01000016">
    <property type="protein sequence ID" value="OQV22599.1"/>
    <property type="molecule type" value="Genomic_DNA"/>
</dbReference>
<comment type="caution">
    <text evidence="1">The sequence shown here is derived from an EMBL/GenBank/DDBJ whole genome shotgun (WGS) entry which is preliminary data.</text>
</comment>
<gene>
    <name evidence="1" type="ORF">BV898_03424</name>
</gene>
<protein>
    <submittedName>
        <fullName evidence="1">Uncharacterized protein</fullName>
    </submittedName>
</protein>
<organism evidence="1 2">
    <name type="scientific">Hypsibius exemplaris</name>
    <name type="common">Freshwater tardigrade</name>
    <dbReference type="NCBI Taxonomy" id="2072580"/>
    <lineage>
        <taxon>Eukaryota</taxon>
        <taxon>Metazoa</taxon>
        <taxon>Ecdysozoa</taxon>
        <taxon>Tardigrada</taxon>
        <taxon>Eutardigrada</taxon>
        <taxon>Parachela</taxon>
        <taxon>Hypsibioidea</taxon>
        <taxon>Hypsibiidae</taxon>
        <taxon>Hypsibius</taxon>
    </lineage>
</organism>
<dbReference type="Proteomes" id="UP000192578">
    <property type="component" value="Unassembled WGS sequence"/>
</dbReference>
<evidence type="ECO:0000313" key="1">
    <source>
        <dbReference type="EMBL" id="OQV22599.1"/>
    </source>
</evidence>
<sequence>MRRQRYSITTFYLNIPWPQLNLKESMQSGFKKTGLFLFNNKIIRQTDSTAAKIMPPPVNVNKDSLFDEEQVCADHSSAWAYRSKNIDLT</sequence>
<keyword evidence="2" id="KW-1185">Reference proteome</keyword>
<dbReference type="AlphaFoldDB" id="A0A1W0X514"/>
<name>A0A1W0X514_HYPEX</name>
<proteinExistence type="predicted"/>
<accession>A0A1W0X514</accession>
<reference evidence="2" key="1">
    <citation type="submission" date="2017-01" db="EMBL/GenBank/DDBJ databases">
        <title>Comparative genomics of anhydrobiosis in the tardigrade Hypsibius dujardini.</title>
        <authorList>
            <person name="Yoshida Y."/>
            <person name="Koutsovoulos G."/>
            <person name="Laetsch D."/>
            <person name="Stevens L."/>
            <person name="Kumar S."/>
            <person name="Horikawa D."/>
            <person name="Ishino K."/>
            <person name="Komine S."/>
            <person name="Tomita M."/>
            <person name="Blaxter M."/>
            <person name="Arakawa K."/>
        </authorList>
    </citation>
    <scope>NUCLEOTIDE SEQUENCE [LARGE SCALE GENOMIC DNA]</scope>
    <source>
        <strain evidence="2">Z151</strain>
    </source>
</reference>